<keyword evidence="5" id="KW-1185">Reference proteome</keyword>
<accession>A0A432W560</accession>
<evidence type="ECO:0000313" key="4">
    <source>
        <dbReference type="EMBL" id="RUO25197.1"/>
    </source>
</evidence>
<dbReference type="SUPFAM" id="SSF103515">
    <property type="entry name" value="Autotransporter"/>
    <property type="match status" value="1"/>
</dbReference>
<protein>
    <recommendedName>
        <fullName evidence="3">Outer membrane protein beta-barrel domain-containing protein</fullName>
    </recommendedName>
</protein>
<evidence type="ECO:0000256" key="2">
    <source>
        <dbReference type="SAM" id="SignalP"/>
    </source>
</evidence>
<comment type="caution">
    <text evidence="4">The sequence shown here is derived from an EMBL/GenBank/DDBJ whole genome shotgun (WGS) entry which is preliminary data.</text>
</comment>
<gene>
    <name evidence="4" type="ORF">CWE09_00160</name>
</gene>
<dbReference type="InterPro" id="IPR036709">
    <property type="entry name" value="Autotransporte_beta_dom_sf"/>
</dbReference>
<reference evidence="4 5" key="1">
    <citation type="journal article" date="2011" name="Front. Microbiol.">
        <title>Genomic signatures of strain selection and enhancement in Bacillus atrophaeus var. globigii, a historical biowarfare simulant.</title>
        <authorList>
            <person name="Gibbons H.S."/>
            <person name="Broomall S.M."/>
            <person name="McNew L.A."/>
            <person name="Daligault H."/>
            <person name="Chapman C."/>
            <person name="Bruce D."/>
            <person name="Karavis M."/>
            <person name="Krepps M."/>
            <person name="McGregor P.A."/>
            <person name="Hong C."/>
            <person name="Park K.H."/>
            <person name="Akmal A."/>
            <person name="Feldman A."/>
            <person name="Lin J.S."/>
            <person name="Chang W.E."/>
            <person name="Higgs B.W."/>
            <person name="Demirev P."/>
            <person name="Lindquist J."/>
            <person name="Liem A."/>
            <person name="Fochler E."/>
            <person name="Read T.D."/>
            <person name="Tapia R."/>
            <person name="Johnson S."/>
            <person name="Bishop-Lilly K.A."/>
            <person name="Detter C."/>
            <person name="Han C."/>
            <person name="Sozhamannan S."/>
            <person name="Rosenzweig C.N."/>
            <person name="Skowronski E.W."/>
        </authorList>
    </citation>
    <scope>NUCLEOTIDE SEQUENCE [LARGE SCALE GENOMIC DNA]</scope>
    <source>
        <strain evidence="4 5">MLST1</strain>
    </source>
</reference>
<name>A0A432W560_9GAMM</name>
<dbReference type="Gene3D" id="2.40.128.130">
    <property type="entry name" value="Autotransporter beta-domain"/>
    <property type="match status" value="1"/>
</dbReference>
<feature type="chain" id="PRO_5019022196" description="Outer membrane protein beta-barrel domain-containing protein" evidence="2">
    <location>
        <begin position="22"/>
        <end position="189"/>
    </location>
</feature>
<organism evidence="4 5">
    <name type="scientific">Aliidiomarina minuta</name>
    <dbReference type="NCBI Taxonomy" id="880057"/>
    <lineage>
        <taxon>Bacteria</taxon>
        <taxon>Pseudomonadati</taxon>
        <taxon>Pseudomonadota</taxon>
        <taxon>Gammaproteobacteria</taxon>
        <taxon>Alteromonadales</taxon>
        <taxon>Idiomarinaceae</taxon>
        <taxon>Aliidiomarina</taxon>
    </lineage>
</organism>
<evidence type="ECO:0000313" key="5">
    <source>
        <dbReference type="Proteomes" id="UP000288293"/>
    </source>
</evidence>
<dbReference type="EMBL" id="PIPL01000001">
    <property type="protein sequence ID" value="RUO25197.1"/>
    <property type="molecule type" value="Genomic_DNA"/>
</dbReference>
<dbReference type="InterPro" id="IPR027385">
    <property type="entry name" value="Beta-barrel_OMP"/>
</dbReference>
<dbReference type="AlphaFoldDB" id="A0A432W560"/>
<dbReference type="Proteomes" id="UP000288293">
    <property type="component" value="Unassembled WGS sequence"/>
</dbReference>
<proteinExistence type="predicted"/>
<feature type="signal peptide" evidence="2">
    <location>
        <begin position="1"/>
        <end position="21"/>
    </location>
</feature>
<dbReference type="RefSeq" id="WP_126801895.1">
    <property type="nucleotide sequence ID" value="NZ_PIPL01000001.1"/>
</dbReference>
<dbReference type="Pfam" id="PF13505">
    <property type="entry name" value="OMP_b-brl"/>
    <property type="match status" value="1"/>
</dbReference>
<sequence>MRLLYLFAALALALPALPVQATDGWGAFVSGMQSHYSDIPLSEDLNTESKFNEIGAGLVYQRSDNWFVEAALSRGSQLRHRRETGVDEDGEPETENFFGRTYGARIDLGYRFQQNAYFSLKPSFGYMHRGFRNPADEGQQIPSQRARENSLTMGVNAEYLVLEHLAFSISFRALTSGERQQTLSLLYYF</sequence>
<evidence type="ECO:0000256" key="1">
    <source>
        <dbReference type="ARBA" id="ARBA00022729"/>
    </source>
</evidence>
<evidence type="ECO:0000259" key="3">
    <source>
        <dbReference type="Pfam" id="PF13505"/>
    </source>
</evidence>
<dbReference type="OrthoDB" id="6402874at2"/>
<keyword evidence="1 2" id="KW-0732">Signal</keyword>
<feature type="domain" description="Outer membrane protein beta-barrel" evidence="3">
    <location>
        <begin position="8"/>
        <end position="174"/>
    </location>
</feature>